<dbReference type="EMBL" id="CAJVPT010038916">
    <property type="protein sequence ID" value="CAG8721430.1"/>
    <property type="molecule type" value="Genomic_DNA"/>
</dbReference>
<dbReference type="Proteomes" id="UP000789525">
    <property type="component" value="Unassembled WGS sequence"/>
</dbReference>
<reference evidence="1" key="1">
    <citation type="submission" date="2021-06" db="EMBL/GenBank/DDBJ databases">
        <authorList>
            <person name="Kallberg Y."/>
            <person name="Tangrot J."/>
            <person name="Rosling A."/>
        </authorList>
    </citation>
    <scope>NUCLEOTIDE SEQUENCE</scope>
    <source>
        <strain evidence="1">CL356</strain>
    </source>
</reference>
<keyword evidence="2" id="KW-1185">Reference proteome</keyword>
<sequence>IFTRGSTPRASPPTHTTNNAHTTTAAQVGEEARSNATLPLYTPYPTQTMRQHNHDPFFTRLFSSSRSSPPTHNWSSMQPPVSAATDVQMIYVTHSGYGYVIPAEPPPAYTPPGLSLSLPLCRLHARLILSPVFITLDSSLPHPIFDPVSHPSHQLSLNIVSISTNLILSSSPTLLFHIYYRVDSVKRSNTCNGKSSIMEAFRSISGGIDDQHLRLNRKRCKTCLMAANKLICAMRGSLACRLEALSLD</sequence>
<feature type="non-terminal residue" evidence="1">
    <location>
        <position position="1"/>
    </location>
</feature>
<gene>
    <name evidence="1" type="ORF">ACOLOM_LOCUS11159</name>
</gene>
<organism evidence="1 2">
    <name type="scientific">Acaulospora colombiana</name>
    <dbReference type="NCBI Taxonomy" id="27376"/>
    <lineage>
        <taxon>Eukaryota</taxon>
        <taxon>Fungi</taxon>
        <taxon>Fungi incertae sedis</taxon>
        <taxon>Mucoromycota</taxon>
        <taxon>Glomeromycotina</taxon>
        <taxon>Glomeromycetes</taxon>
        <taxon>Diversisporales</taxon>
        <taxon>Acaulosporaceae</taxon>
        <taxon>Acaulospora</taxon>
    </lineage>
</organism>
<protein>
    <submittedName>
        <fullName evidence="1">6715_t:CDS:1</fullName>
    </submittedName>
</protein>
<accession>A0ACA9PR10</accession>
<name>A0ACA9PR10_9GLOM</name>
<evidence type="ECO:0000313" key="1">
    <source>
        <dbReference type="EMBL" id="CAG8721430.1"/>
    </source>
</evidence>
<comment type="caution">
    <text evidence="1">The sequence shown here is derived from an EMBL/GenBank/DDBJ whole genome shotgun (WGS) entry which is preliminary data.</text>
</comment>
<proteinExistence type="predicted"/>
<evidence type="ECO:0000313" key="2">
    <source>
        <dbReference type="Proteomes" id="UP000789525"/>
    </source>
</evidence>